<dbReference type="Pfam" id="PF05368">
    <property type="entry name" value="NmrA"/>
    <property type="match status" value="1"/>
</dbReference>
<dbReference type="SUPFAM" id="SSF51735">
    <property type="entry name" value="NAD(P)-binding Rossmann-fold domains"/>
    <property type="match status" value="1"/>
</dbReference>
<evidence type="ECO:0000259" key="1">
    <source>
        <dbReference type="PROSITE" id="PS50873"/>
    </source>
</evidence>
<dbReference type="InterPro" id="IPR036291">
    <property type="entry name" value="NAD(P)-bd_dom_sf"/>
</dbReference>
<dbReference type="PANTHER" id="PTHR47129:SF1">
    <property type="entry name" value="NMRA-LIKE DOMAIN-CONTAINING PROTEIN"/>
    <property type="match status" value="1"/>
</dbReference>
<gene>
    <name evidence="2" type="ORF">LR394_12180</name>
</gene>
<sequence>MTIVVTAATGQLGRLVLPALLKHGIAAQQIVAGGRNLAPLKPFADQGIQLKVIDYNRPQTLTQAFEDAERVLFISGTEIGRRIQQHQNVVDAAKAAGVSLIAYTSVARCDTTTVRLASEDLVTENALKASGLPTVLLRHGWYAENYTDQIPAALESGAIIGAAGSGRVSAATRADLAEADVVALLNGKGGEIYEMGGDQAFTLAELAAEVSRQTGRTVGYQDLPTEEYQKVLSSIGIPPPMDDLLADADRGVKEGELLVRSGDLSHLLGRPTTSLADIIRRALL</sequence>
<dbReference type="RefSeq" id="WP_231441077.1">
    <property type="nucleotide sequence ID" value="NZ_JAJOMB010000005.1"/>
</dbReference>
<accession>A0A9X1NE69</accession>
<name>A0A9X1NE69_9ACTN</name>
<dbReference type="PANTHER" id="PTHR47129">
    <property type="entry name" value="QUINONE OXIDOREDUCTASE 2"/>
    <property type="match status" value="1"/>
</dbReference>
<keyword evidence="3" id="KW-1185">Reference proteome</keyword>
<organism evidence="2 3">
    <name type="scientific">Kineosporia babensis</name>
    <dbReference type="NCBI Taxonomy" id="499548"/>
    <lineage>
        <taxon>Bacteria</taxon>
        <taxon>Bacillati</taxon>
        <taxon>Actinomycetota</taxon>
        <taxon>Actinomycetes</taxon>
        <taxon>Kineosporiales</taxon>
        <taxon>Kineosporiaceae</taxon>
        <taxon>Kineosporia</taxon>
    </lineage>
</organism>
<dbReference type="InterPro" id="IPR052718">
    <property type="entry name" value="NmrA-type_oxidoreductase"/>
</dbReference>
<dbReference type="EMBL" id="JAJOMB010000005">
    <property type="protein sequence ID" value="MCD5311661.1"/>
    <property type="molecule type" value="Genomic_DNA"/>
</dbReference>
<dbReference type="AlphaFoldDB" id="A0A9X1NE69"/>
<dbReference type="GO" id="GO:0004601">
    <property type="term" value="F:peroxidase activity"/>
    <property type="evidence" value="ECO:0007669"/>
    <property type="project" value="InterPro"/>
</dbReference>
<dbReference type="Gene3D" id="3.40.50.720">
    <property type="entry name" value="NAD(P)-binding Rossmann-like Domain"/>
    <property type="match status" value="1"/>
</dbReference>
<dbReference type="Proteomes" id="UP001138997">
    <property type="component" value="Unassembled WGS sequence"/>
</dbReference>
<dbReference type="InterPro" id="IPR008030">
    <property type="entry name" value="NmrA-like"/>
</dbReference>
<feature type="domain" description="Plant heme peroxidase family profile" evidence="1">
    <location>
        <begin position="106"/>
        <end position="276"/>
    </location>
</feature>
<evidence type="ECO:0000313" key="3">
    <source>
        <dbReference type="Proteomes" id="UP001138997"/>
    </source>
</evidence>
<comment type="caution">
    <text evidence="2">The sequence shown here is derived from an EMBL/GenBank/DDBJ whole genome shotgun (WGS) entry which is preliminary data.</text>
</comment>
<evidence type="ECO:0000313" key="2">
    <source>
        <dbReference type="EMBL" id="MCD5311661.1"/>
    </source>
</evidence>
<dbReference type="InterPro" id="IPR002016">
    <property type="entry name" value="Haem_peroxidase"/>
</dbReference>
<proteinExistence type="predicted"/>
<dbReference type="Gene3D" id="3.90.25.10">
    <property type="entry name" value="UDP-galactose 4-epimerase, domain 1"/>
    <property type="match status" value="1"/>
</dbReference>
<dbReference type="GO" id="GO:0006979">
    <property type="term" value="P:response to oxidative stress"/>
    <property type="evidence" value="ECO:0007669"/>
    <property type="project" value="InterPro"/>
</dbReference>
<protein>
    <submittedName>
        <fullName evidence="2">SDR family oxidoreductase</fullName>
    </submittedName>
</protein>
<reference evidence="2" key="1">
    <citation type="submission" date="2021-11" db="EMBL/GenBank/DDBJ databases">
        <title>Streptomyces corallinus and Kineosporia corallina sp. nov., two new coral-derived marine actinobacteria.</title>
        <authorList>
            <person name="Buangrab K."/>
            <person name="Sutthacheep M."/>
            <person name="Yeemin T."/>
            <person name="Harunari E."/>
            <person name="Igarashi Y."/>
            <person name="Sripreechasak P."/>
            <person name="Kanchanasin P."/>
            <person name="Tanasupawat S."/>
            <person name="Phongsopitanun W."/>
        </authorList>
    </citation>
    <scope>NUCLEOTIDE SEQUENCE</scope>
    <source>
        <strain evidence="2">JCM 31032</strain>
    </source>
</reference>
<dbReference type="CDD" id="cd05269">
    <property type="entry name" value="TMR_SDR_a"/>
    <property type="match status" value="1"/>
</dbReference>
<dbReference type="GO" id="GO:0020037">
    <property type="term" value="F:heme binding"/>
    <property type="evidence" value="ECO:0007669"/>
    <property type="project" value="InterPro"/>
</dbReference>
<dbReference type="PROSITE" id="PS50873">
    <property type="entry name" value="PEROXIDASE_4"/>
    <property type="match status" value="1"/>
</dbReference>